<reference evidence="1" key="1">
    <citation type="submission" date="2018-04" db="EMBL/GenBank/DDBJ databases">
        <title>Transcriptome assembly of Sipha flava.</title>
        <authorList>
            <person name="Scully E.D."/>
            <person name="Geib S.M."/>
            <person name="Palmer N.A."/>
            <person name="Koch K."/>
            <person name="Bradshaw J."/>
            <person name="Heng-Moss T."/>
            <person name="Sarath G."/>
        </authorList>
    </citation>
    <scope>NUCLEOTIDE SEQUENCE</scope>
</reference>
<organism evidence="1">
    <name type="scientific">Sipha flava</name>
    <name type="common">yellow sugarcane aphid</name>
    <dbReference type="NCBI Taxonomy" id="143950"/>
    <lineage>
        <taxon>Eukaryota</taxon>
        <taxon>Metazoa</taxon>
        <taxon>Ecdysozoa</taxon>
        <taxon>Arthropoda</taxon>
        <taxon>Hexapoda</taxon>
        <taxon>Insecta</taxon>
        <taxon>Pterygota</taxon>
        <taxon>Neoptera</taxon>
        <taxon>Paraneoptera</taxon>
        <taxon>Hemiptera</taxon>
        <taxon>Sternorrhyncha</taxon>
        <taxon>Aphidomorpha</taxon>
        <taxon>Aphidoidea</taxon>
        <taxon>Aphididae</taxon>
        <taxon>Sipha</taxon>
    </lineage>
</organism>
<keyword evidence="2" id="KW-1185">Reference proteome</keyword>
<sequence length="110" mass="13152">MAEKDAARQIIRGYIDREIFLENQLKEILSRRKTMAVEEGDFFKIRREQFDKQRKVAKKRNETFLKDLEHTAAKLRASLACDDLTDKKLDAERKKFMDYIRQIPTREQSS</sequence>
<proteinExistence type="predicted"/>
<evidence type="ECO:0000313" key="2">
    <source>
        <dbReference type="Proteomes" id="UP000694846"/>
    </source>
</evidence>
<dbReference type="GeneID" id="112682131"/>
<evidence type="ECO:0000313" key="4">
    <source>
        <dbReference type="RefSeq" id="XP_025408421.1"/>
    </source>
</evidence>
<evidence type="ECO:0000313" key="5">
    <source>
        <dbReference type="RefSeq" id="XP_025408422.1"/>
    </source>
</evidence>
<dbReference type="Proteomes" id="UP000694846">
    <property type="component" value="Unplaced"/>
</dbReference>
<reference evidence="3 4" key="2">
    <citation type="submission" date="2025-04" db="UniProtKB">
        <authorList>
            <consortium name="RefSeq"/>
        </authorList>
    </citation>
    <scope>IDENTIFICATION</scope>
    <source>
        <tissue evidence="3 4">Whole body</tissue>
    </source>
</reference>
<evidence type="ECO:0000313" key="1">
    <source>
        <dbReference type="EMBL" id="MBY86465.1"/>
    </source>
</evidence>
<dbReference type="OrthoDB" id="6601925at2759"/>
<accession>A0A2S2R903</accession>
<dbReference type="AlphaFoldDB" id="A0A2S2R903"/>
<dbReference type="RefSeq" id="XP_025408422.1">
    <property type="nucleotide sequence ID" value="XM_025552637.1"/>
</dbReference>
<dbReference type="RefSeq" id="XP_025408421.1">
    <property type="nucleotide sequence ID" value="XM_025552636.1"/>
</dbReference>
<dbReference type="RefSeq" id="XP_025408420.1">
    <property type="nucleotide sequence ID" value="XM_025552635.1"/>
</dbReference>
<protein>
    <submittedName>
        <fullName evidence="3 4">Uncharacterized protein LOC112682131</fullName>
    </submittedName>
</protein>
<gene>
    <name evidence="3 4 5" type="primary">LOC112682131</name>
    <name evidence="1" type="ORF">g.73003</name>
</gene>
<evidence type="ECO:0000313" key="3">
    <source>
        <dbReference type="RefSeq" id="XP_025408420.1"/>
    </source>
</evidence>
<dbReference type="EMBL" id="GGMS01017262">
    <property type="protein sequence ID" value="MBY86465.1"/>
    <property type="molecule type" value="Transcribed_RNA"/>
</dbReference>
<name>A0A2S2R903_9HEMI</name>